<feature type="compositionally biased region" description="Polar residues" evidence="2">
    <location>
        <begin position="826"/>
        <end position="839"/>
    </location>
</feature>
<feature type="region of interest" description="Disordered" evidence="2">
    <location>
        <begin position="699"/>
        <end position="756"/>
    </location>
</feature>
<evidence type="ECO:0000256" key="1">
    <source>
        <dbReference type="SAM" id="Coils"/>
    </source>
</evidence>
<keyword evidence="1" id="KW-0175">Coiled coil</keyword>
<feature type="coiled-coil region" evidence="1">
    <location>
        <begin position="375"/>
        <end position="409"/>
    </location>
</feature>
<reference evidence="3 4" key="1">
    <citation type="submission" date="2019-01" db="EMBL/GenBank/DDBJ databases">
        <title>A draft genome assembly of the solar-powered sea slug Elysia chlorotica.</title>
        <authorList>
            <person name="Cai H."/>
            <person name="Li Q."/>
            <person name="Fang X."/>
            <person name="Li J."/>
            <person name="Curtis N.E."/>
            <person name="Altenburger A."/>
            <person name="Shibata T."/>
            <person name="Feng M."/>
            <person name="Maeda T."/>
            <person name="Schwartz J.A."/>
            <person name="Shigenobu S."/>
            <person name="Lundholm N."/>
            <person name="Nishiyama T."/>
            <person name="Yang H."/>
            <person name="Hasebe M."/>
            <person name="Li S."/>
            <person name="Pierce S.K."/>
            <person name="Wang J."/>
        </authorList>
    </citation>
    <scope>NUCLEOTIDE SEQUENCE [LARGE SCALE GENOMIC DNA]</scope>
    <source>
        <strain evidence="3">EC2010</strain>
        <tissue evidence="3">Whole organism of an adult</tissue>
    </source>
</reference>
<dbReference type="PANTHER" id="PTHR39063:SF1">
    <property type="entry name" value="OFD1 CENTRIOLE AND CENTRIOLAR SATELLITE PROTEIN"/>
    <property type="match status" value="1"/>
</dbReference>
<evidence type="ECO:0000313" key="4">
    <source>
        <dbReference type="Proteomes" id="UP000271974"/>
    </source>
</evidence>
<evidence type="ECO:0000313" key="3">
    <source>
        <dbReference type="EMBL" id="RUS79294.1"/>
    </source>
</evidence>
<feature type="compositionally biased region" description="Basic and acidic residues" evidence="2">
    <location>
        <begin position="887"/>
        <end position="902"/>
    </location>
</feature>
<dbReference type="Gene3D" id="1.20.960.40">
    <property type="match status" value="1"/>
</dbReference>
<feature type="compositionally biased region" description="Polar residues" evidence="2">
    <location>
        <begin position="848"/>
        <end position="870"/>
    </location>
</feature>
<keyword evidence="4" id="KW-1185">Reference proteome</keyword>
<proteinExistence type="predicted"/>
<comment type="caution">
    <text evidence="3">The sequence shown here is derived from an EMBL/GenBank/DDBJ whole genome shotgun (WGS) entry which is preliminary data.</text>
</comment>
<feature type="coiled-coil region" evidence="1">
    <location>
        <begin position="497"/>
        <end position="552"/>
    </location>
</feature>
<feature type="region of interest" description="Disordered" evidence="2">
    <location>
        <begin position="826"/>
        <end position="870"/>
    </location>
</feature>
<dbReference type="SMART" id="SM00667">
    <property type="entry name" value="LisH"/>
    <property type="match status" value="1"/>
</dbReference>
<feature type="compositionally biased region" description="Basic and acidic residues" evidence="2">
    <location>
        <begin position="998"/>
        <end position="1008"/>
    </location>
</feature>
<evidence type="ECO:0000256" key="2">
    <source>
        <dbReference type="SAM" id="MobiDB-lite"/>
    </source>
</evidence>
<dbReference type="AlphaFoldDB" id="A0A3S1C016"/>
<dbReference type="Pfam" id="PF16045">
    <property type="entry name" value="LisH_2"/>
    <property type="match status" value="1"/>
</dbReference>
<feature type="compositionally biased region" description="Polar residues" evidence="2">
    <location>
        <begin position="968"/>
        <end position="978"/>
    </location>
</feature>
<feature type="compositionally biased region" description="Polar residues" evidence="2">
    <location>
        <begin position="737"/>
        <end position="747"/>
    </location>
</feature>
<dbReference type="GO" id="GO:0036064">
    <property type="term" value="C:ciliary basal body"/>
    <property type="evidence" value="ECO:0007669"/>
    <property type="project" value="TreeGrafter"/>
</dbReference>
<dbReference type="PANTHER" id="PTHR39063">
    <property type="entry name" value="ORAL-FACIAL-DIGITAL SYNDROME 1 PROTEIN HOMOLOG"/>
    <property type="match status" value="1"/>
</dbReference>
<organism evidence="3 4">
    <name type="scientific">Elysia chlorotica</name>
    <name type="common">Eastern emerald elysia</name>
    <name type="synonym">Sea slug</name>
    <dbReference type="NCBI Taxonomy" id="188477"/>
    <lineage>
        <taxon>Eukaryota</taxon>
        <taxon>Metazoa</taxon>
        <taxon>Spiralia</taxon>
        <taxon>Lophotrochozoa</taxon>
        <taxon>Mollusca</taxon>
        <taxon>Gastropoda</taxon>
        <taxon>Heterobranchia</taxon>
        <taxon>Euthyneura</taxon>
        <taxon>Panpulmonata</taxon>
        <taxon>Sacoglossa</taxon>
        <taxon>Placobranchoidea</taxon>
        <taxon>Plakobranchidae</taxon>
        <taxon>Elysia</taxon>
    </lineage>
</organism>
<dbReference type="GO" id="GO:0005576">
    <property type="term" value="C:extracellular region"/>
    <property type="evidence" value="ECO:0007669"/>
    <property type="project" value="GOC"/>
</dbReference>
<dbReference type="InterPro" id="IPR006594">
    <property type="entry name" value="LisH"/>
</dbReference>
<feature type="compositionally biased region" description="Polar residues" evidence="2">
    <location>
        <begin position="713"/>
        <end position="730"/>
    </location>
</feature>
<dbReference type="InterPro" id="IPR055289">
    <property type="entry name" value="OFD1"/>
</dbReference>
<dbReference type="STRING" id="188477.A0A3S1C016"/>
<accession>A0A3S1C016</accession>
<feature type="region of interest" description="Disordered" evidence="2">
    <location>
        <begin position="560"/>
        <end position="622"/>
    </location>
</feature>
<name>A0A3S1C016_ELYCH</name>
<dbReference type="PROSITE" id="PS50896">
    <property type="entry name" value="LISH"/>
    <property type="match status" value="1"/>
</dbReference>
<sequence>MADRQQAPEYLSAEELRNRLYHTLRNRGLVDSIKSQLRNSLVTELQQNVRGPLTLKDLQTPEEGSLLHRASNSLVANHLRACQYEYSLSVFLPECGLSQDKKFETSDLLKLLNISSQSRLYQRLASHTQQDSKKGFLWQLLSEVSSLHANSINTVGCQTDLIKMGPITPLDEKLSDVDEFYSSRREEFLRTGRAGAEERLLSFQRQLEDRYNTQLKMELARMRDAEISTIKMNEKENARKATEQARRELERVYKDKYDALVNRERNASERLQQQTEIQERETYAQRQTILEEIEAVRQREAEVKREAEVNEREKKLTERRVKDKEDDLRRRELEVKQKENSFEQRLQNEMAQFKLDQQARYIERVQNVEVREATLKEQERIVSDEKASLQQVKDQLREKTHRVNELETQISEVRYSEVNANKNNEYLNAKLRDMSDYKTLKEQVILYRNELETVRTRLAEVLSMNERERGRQEELLRELRRPSPESLMLHRDLERCKEELRQEQTLFSQQKQLLEARLKEELDRNRDLVQRFEEQNLQMREMNREVVDLRQSLHMTTRALNNEVYGKQDDNDEGDLNESRQSAGTGTPGRSRGKPSPASGHFKQRSSAGVRKAGRNVGPGLRLDFDTKEVYHDVDSDFVSVSQGRDGLFYEDDISSADSADIIAQAKYRLRSLDKEAHNLEKAYHDFHCRVTNVNALSNEEPVQQRGQEKKTFQGSRHVSHNMNLESPRQSPIPFETQLNPMSSTPYKQDKRKPQELNESFTELATQSGRFQPSTETRDKLVSDVGHAVEFPETAGDVRKEKTRSITMDDLERRPGSPEIMVVAGSVSSDEGNKQQKAGTSALAVSAETETTQAHSVFQPSALQPPTVSPISAAQFSLDVAWKTQLHEEEEKDKEARRRQQEMEAELEREEARRREEEERERRRREEEEAARAKEEAEKADEDRIDPVMKQYMAMVQQQKEKEKEQSAQKGASGQRARTLSRDRTPSQSETEDLSIGIEDRSEQDADW</sequence>
<protein>
    <submittedName>
        <fullName evidence="3">Uncharacterized protein</fullName>
    </submittedName>
</protein>
<dbReference type="EMBL" id="RQTK01000460">
    <property type="protein sequence ID" value="RUS79294.1"/>
    <property type="molecule type" value="Genomic_DNA"/>
</dbReference>
<feature type="region of interest" description="Disordered" evidence="2">
    <location>
        <begin position="887"/>
        <end position="1008"/>
    </location>
</feature>
<gene>
    <name evidence="3" type="ORF">EGW08_012949</name>
</gene>
<feature type="compositionally biased region" description="Basic and acidic residues" evidence="2">
    <location>
        <begin position="910"/>
        <end position="947"/>
    </location>
</feature>
<dbReference type="GO" id="GO:0060287">
    <property type="term" value="P:epithelial cilium movement involved in determination of left/right asymmetry"/>
    <property type="evidence" value="ECO:0007669"/>
    <property type="project" value="TreeGrafter"/>
</dbReference>
<feature type="coiled-coil region" evidence="1">
    <location>
        <begin position="231"/>
        <end position="341"/>
    </location>
</feature>
<dbReference type="OrthoDB" id="206339at2759"/>
<dbReference type="Proteomes" id="UP000271974">
    <property type="component" value="Unassembled WGS sequence"/>
</dbReference>
<dbReference type="GO" id="GO:0005813">
    <property type="term" value="C:centrosome"/>
    <property type="evidence" value="ECO:0007669"/>
    <property type="project" value="TreeGrafter"/>
</dbReference>